<name>A0A0B6TUZ2_9CORY</name>
<dbReference type="InterPro" id="IPR036102">
    <property type="entry name" value="OsmC/Ohrsf"/>
</dbReference>
<dbReference type="Pfam" id="PF02566">
    <property type="entry name" value="OsmC"/>
    <property type="match status" value="1"/>
</dbReference>
<sequence length="134" mass="14186">MTAERTAPWTLTVDNGRGATLQIGLSGAPDSFSPVELLQAALAGCAALSGEAQLAHRLGEDFELSSTVEAVHNPETNLIEVLSNRIVADLSELDPEKREKLIASTQRSIGKLCTVKRSLAEGITTTTEVGQQEA</sequence>
<evidence type="ECO:0000313" key="2">
    <source>
        <dbReference type="Proteomes" id="UP000031928"/>
    </source>
</evidence>
<dbReference type="SUPFAM" id="SSF82784">
    <property type="entry name" value="OsmC-like"/>
    <property type="match status" value="1"/>
</dbReference>
<dbReference type="InterPro" id="IPR003718">
    <property type="entry name" value="OsmC/Ohr_fam"/>
</dbReference>
<gene>
    <name evidence="1" type="ORF">B840_08875</name>
</gene>
<proteinExistence type="predicted"/>
<dbReference type="AlphaFoldDB" id="A0A0B6TUZ2"/>
<organism evidence="1 2">
    <name type="scientific">Corynebacterium marinum DSM 44953</name>
    <dbReference type="NCBI Taxonomy" id="1224162"/>
    <lineage>
        <taxon>Bacteria</taxon>
        <taxon>Bacillati</taxon>
        <taxon>Actinomycetota</taxon>
        <taxon>Actinomycetes</taxon>
        <taxon>Mycobacteriales</taxon>
        <taxon>Corynebacteriaceae</taxon>
        <taxon>Corynebacterium</taxon>
    </lineage>
</organism>
<reference evidence="1 2" key="1">
    <citation type="submission" date="2014-05" db="EMBL/GenBank/DDBJ databases">
        <title>Complete genome sequence of Corynebacterium marinum DSM 44953.</title>
        <authorList>
            <person name="Schaffert L."/>
            <person name="Albersmeier A."/>
            <person name="Kalinowski J."/>
            <person name="Ruckert C."/>
        </authorList>
    </citation>
    <scope>NUCLEOTIDE SEQUENCE [LARGE SCALE GENOMIC DNA]</scope>
    <source>
        <strain evidence="1 2">DSM 44953</strain>
    </source>
</reference>
<dbReference type="RefSeq" id="WP_229676661.1">
    <property type="nucleotide sequence ID" value="NZ_CP007790.1"/>
</dbReference>
<dbReference type="InterPro" id="IPR015946">
    <property type="entry name" value="KH_dom-like_a/b"/>
</dbReference>
<dbReference type="KEGG" id="cmq:B840_08875"/>
<protein>
    <recommendedName>
        <fullName evidence="3">OsmC-like protein</fullName>
    </recommendedName>
</protein>
<accession>A0A0B6TUZ2</accession>
<evidence type="ECO:0008006" key="3">
    <source>
        <dbReference type="Google" id="ProtNLM"/>
    </source>
</evidence>
<keyword evidence="2" id="KW-1185">Reference proteome</keyword>
<dbReference type="Gene3D" id="3.30.300.20">
    <property type="match status" value="1"/>
</dbReference>
<dbReference type="Proteomes" id="UP000031928">
    <property type="component" value="Chromosome"/>
</dbReference>
<evidence type="ECO:0000313" key="1">
    <source>
        <dbReference type="EMBL" id="AJK69370.1"/>
    </source>
</evidence>
<dbReference type="HOGENOM" id="CLU_114057_0_1_11"/>
<dbReference type="EMBL" id="CP007790">
    <property type="protein sequence ID" value="AJK69370.1"/>
    <property type="molecule type" value="Genomic_DNA"/>
</dbReference>
<dbReference type="STRING" id="1224162.B840_08875"/>